<evidence type="ECO:0000313" key="1">
    <source>
        <dbReference type="EMBL" id="MBW6396699.1"/>
    </source>
</evidence>
<name>A0ABS7A314_9PROT</name>
<dbReference type="EMBL" id="JAHYBZ010000001">
    <property type="protein sequence ID" value="MBW6396699.1"/>
    <property type="molecule type" value="Genomic_DNA"/>
</dbReference>
<organism evidence="1 2">
    <name type="scientific">Roseomonas alba</name>
    <dbReference type="NCBI Taxonomy" id="2846776"/>
    <lineage>
        <taxon>Bacteria</taxon>
        <taxon>Pseudomonadati</taxon>
        <taxon>Pseudomonadota</taxon>
        <taxon>Alphaproteobacteria</taxon>
        <taxon>Acetobacterales</taxon>
        <taxon>Roseomonadaceae</taxon>
        <taxon>Roseomonas</taxon>
    </lineage>
</organism>
<proteinExistence type="predicted"/>
<reference evidence="1 2" key="1">
    <citation type="submission" date="2021-07" db="EMBL/GenBank/DDBJ databases">
        <authorList>
            <person name="So Y."/>
        </authorList>
    </citation>
    <scope>NUCLEOTIDE SEQUENCE [LARGE SCALE GENOMIC DNA]</scope>
    <source>
        <strain evidence="1 2">HJA6</strain>
    </source>
</reference>
<sequence length="111" mass="12183">MKPHEVQVPFPLDMLGDLDTTLRHVEDNHLATLDTPEKQQPFHALVAAARAIRAAIHAHRAKSADAQDLPYIPLERQHVSDVVAFARGAQDVGADAHRAATNVADWLDRGL</sequence>
<dbReference type="Proteomes" id="UP001196565">
    <property type="component" value="Unassembled WGS sequence"/>
</dbReference>
<gene>
    <name evidence="1" type="ORF">KPL78_02520</name>
</gene>
<accession>A0ABS7A314</accession>
<evidence type="ECO:0000313" key="2">
    <source>
        <dbReference type="Proteomes" id="UP001196565"/>
    </source>
</evidence>
<keyword evidence="2" id="KW-1185">Reference proteome</keyword>
<comment type="caution">
    <text evidence="1">The sequence shown here is derived from an EMBL/GenBank/DDBJ whole genome shotgun (WGS) entry which is preliminary data.</text>
</comment>
<protein>
    <submittedName>
        <fullName evidence="1">Uncharacterized protein</fullName>
    </submittedName>
</protein>
<dbReference type="RefSeq" id="WP_219761165.1">
    <property type="nucleotide sequence ID" value="NZ_JAHYBZ010000001.1"/>
</dbReference>